<dbReference type="RefSeq" id="WP_025978572.1">
    <property type="nucleotide sequence ID" value="NZ_CP015614.1"/>
</dbReference>
<name>A0A172Y7B0_9CAUL</name>
<keyword evidence="2" id="KW-1185">Reference proteome</keyword>
<gene>
    <name evidence="1" type="ORF">DA69_09960</name>
</gene>
<reference evidence="1 2" key="1">
    <citation type="journal article" date="2014" name="Genome Announc.">
        <title>Genome Sequence of a Promising Hydrogen-Producing Facultative Anaerobic Bacterium, Brevundimonas naejangsanensis Strain B1.</title>
        <authorList>
            <person name="Su H."/>
            <person name="Zhang T."/>
            <person name="Bao M."/>
            <person name="Jiang Y."/>
            <person name="Wang Y."/>
            <person name="Tan T."/>
        </authorList>
    </citation>
    <scope>NUCLEOTIDE SEQUENCE [LARGE SCALE GENOMIC DNA]</scope>
    <source>
        <strain evidence="1 2">B1</strain>
    </source>
</reference>
<evidence type="ECO:0000313" key="1">
    <source>
        <dbReference type="EMBL" id="ANF55046.1"/>
    </source>
</evidence>
<dbReference type="AlphaFoldDB" id="A0A172Y7B0"/>
<protein>
    <submittedName>
        <fullName evidence="1">Uncharacterized protein</fullName>
    </submittedName>
</protein>
<sequence length="87" mass="9399">MFIAIARPAVEPQGPDAVAVPGSPAVPLLNPRALHARLLANAALRRQRGLLRRQENRSEDADYWLHAACVAVSKAAALRRAEPAFLP</sequence>
<dbReference type="Proteomes" id="UP000077603">
    <property type="component" value="Chromosome"/>
</dbReference>
<evidence type="ECO:0000313" key="2">
    <source>
        <dbReference type="Proteomes" id="UP000077603"/>
    </source>
</evidence>
<accession>A0A172Y7B0</accession>
<dbReference type="KEGG" id="bne:DA69_09960"/>
<dbReference type="EMBL" id="CP015614">
    <property type="protein sequence ID" value="ANF55046.1"/>
    <property type="molecule type" value="Genomic_DNA"/>
</dbReference>
<proteinExistence type="predicted"/>
<organism evidence="1 2">
    <name type="scientific">Brevundimonas naejangsanensis</name>
    <dbReference type="NCBI Taxonomy" id="588932"/>
    <lineage>
        <taxon>Bacteria</taxon>
        <taxon>Pseudomonadati</taxon>
        <taxon>Pseudomonadota</taxon>
        <taxon>Alphaproteobacteria</taxon>
        <taxon>Caulobacterales</taxon>
        <taxon>Caulobacteraceae</taxon>
        <taxon>Brevundimonas</taxon>
    </lineage>
</organism>